<sequence length="114" mass="12572">MATINCKPVNNFRFSTQGAAAVKDIQRKLDDGKIISGLMMAGTFHLIFTKTSATWHVGLNITSADWEGLAKAAGDWPTTLRSMIARQAAETTILTSGQESIFWEELSKCLNPYY</sequence>
<keyword evidence="2" id="KW-1185">Reference proteome</keyword>
<accession>A0A974NDN9</accession>
<proteinExistence type="predicted"/>
<dbReference type="KEGG" id="eaz:JHT90_09010"/>
<name>A0A974NDN9_9GAMM</name>
<dbReference type="Proteomes" id="UP000595278">
    <property type="component" value="Chromosome"/>
</dbReference>
<protein>
    <submittedName>
        <fullName evidence="1">Uncharacterized protein</fullName>
    </submittedName>
</protein>
<dbReference type="EMBL" id="CP067393">
    <property type="protein sequence ID" value="QQP84552.1"/>
    <property type="molecule type" value="Genomic_DNA"/>
</dbReference>
<dbReference type="RefSeq" id="WP_201090449.1">
    <property type="nucleotide sequence ID" value="NZ_CP067393.1"/>
</dbReference>
<evidence type="ECO:0000313" key="2">
    <source>
        <dbReference type="Proteomes" id="UP000595278"/>
    </source>
</evidence>
<gene>
    <name evidence="1" type="ORF">JHT90_09010</name>
</gene>
<organism evidence="1 2">
    <name type="scientific">Entomomonas asaccharolytica</name>
    <dbReference type="NCBI Taxonomy" id="2785331"/>
    <lineage>
        <taxon>Bacteria</taxon>
        <taxon>Pseudomonadati</taxon>
        <taxon>Pseudomonadota</taxon>
        <taxon>Gammaproteobacteria</taxon>
        <taxon>Pseudomonadales</taxon>
        <taxon>Pseudomonadaceae</taxon>
        <taxon>Entomomonas</taxon>
    </lineage>
</organism>
<evidence type="ECO:0000313" key="1">
    <source>
        <dbReference type="EMBL" id="QQP84552.1"/>
    </source>
</evidence>
<reference evidence="1 2" key="1">
    <citation type="submission" date="2021-01" db="EMBL/GenBank/DDBJ databases">
        <title>Entomomonas sp. F2A isolated from a house cricket (Acheta domesticus).</title>
        <authorList>
            <person name="Spergser J."/>
            <person name="Busse H.-J."/>
        </authorList>
    </citation>
    <scope>NUCLEOTIDE SEQUENCE [LARGE SCALE GENOMIC DNA]</scope>
    <source>
        <strain evidence="1 2">F2A</strain>
    </source>
</reference>
<dbReference type="AlphaFoldDB" id="A0A974NDN9"/>